<dbReference type="EMBL" id="SMMG02000002">
    <property type="protein sequence ID" value="KAA3484219.1"/>
    <property type="molecule type" value="Genomic_DNA"/>
</dbReference>
<reference evidence="2" key="1">
    <citation type="journal article" date="2019" name="Plant Biotechnol. J.">
        <title>Genome sequencing of the Australian wild diploid species Gossypium australe highlights disease resistance and delayed gland morphogenesis.</title>
        <authorList>
            <person name="Cai Y."/>
            <person name="Cai X."/>
            <person name="Wang Q."/>
            <person name="Wang P."/>
            <person name="Zhang Y."/>
            <person name="Cai C."/>
            <person name="Xu Y."/>
            <person name="Wang K."/>
            <person name="Zhou Z."/>
            <person name="Wang C."/>
            <person name="Geng S."/>
            <person name="Li B."/>
            <person name="Dong Q."/>
            <person name="Hou Y."/>
            <person name="Wang H."/>
            <person name="Ai P."/>
            <person name="Liu Z."/>
            <person name="Yi F."/>
            <person name="Sun M."/>
            <person name="An G."/>
            <person name="Cheng J."/>
            <person name="Zhang Y."/>
            <person name="Shi Q."/>
            <person name="Xie Y."/>
            <person name="Shi X."/>
            <person name="Chang Y."/>
            <person name="Huang F."/>
            <person name="Chen Y."/>
            <person name="Hong S."/>
            <person name="Mi L."/>
            <person name="Sun Q."/>
            <person name="Zhang L."/>
            <person name="Zhou B."/>
            <person name="Peng R."/>
            <person name="Zhang X."/>
            <person name="Liu F."/>
        </authorList>
    </citation>
    <scope>NUCLEOTIDE SEQUENCE [LARGE SCALE GENOMIC DNA]</scope>
    <source>
        <strain evidence="2">cv. PA1801</strain>
    </source>
</reference>
<proteinExistence type="predicted"/>
<comment type="caution">
    <text evidence="1">The sequence shown here is derived from an EMBL/GenBank/DDBJ whole genome shotgun (WGS) entry which is preliminary data.</text>
</comment>
<keyword evidence="2" id="KW-1185">Reference proteome</keyword>
<evidence type="ECO:0000313" key="2">
    <source>
        <dbReference type="Proteomes" id="UP000325315"/>
    </source>
</evidence>
<accession>A0A5B6WQR4</accession>
<dbReference type="AlphaFoldDB" id="A0A5B6WQR4"/>
<dbReference type="Proteomes" id="UP000325315">
    <property type="component" value="Unassembled WGS sequence"/>
</dbReference>
<name>A0A5B6WQR4_9ROSI</name>
<sequence length="120" mass="14238">MMNEWFTQYVRTNSAAQQPPPPPNPQQIPVAYQVVEFQRLNKPLVDKIRKYRAEEFRDTVDDDPERAEFWLENTIWLSKYAREYVSTEEISCKQFVNSLNEDIKLLVGILKLEEFVVLVD</sequence>
<protein>
    <submittedName>
        <fullName evidence="1">Protein MCM10</fullName>
    </submittedName>
</protein>
<organism evidence="1 2">
    <name type="scientific">Gossypium australe</name>
    <dbReference type="NCBI Taxonomy" id="47621"/>
    <lineage>
        <taxon>Eukaryota</taxon>
        <taxon>Viridiplantae</taxon>
        <taxon>Streptophyta</taxon>
        <taxon>Embryophyta</taxon>
        <taxon>Tracheophyta</taxon>
        <taxon>Spermatophyta</taxon>
        <taxon>Magnoliopsida</taxon>
        <taxon>eudicotyledons</taxon>
        <taxon>Gunneridae</taxon>
        <taxon>Pentapetalae</taxon>
        <taxon>rosids</taxon>
        <taxon>malvids</taxon>
        <taxon>Malvales</taxon>
        <taxon>Malvaceae</taxon>
        <taxon>Malvoideae</taxon>
        <taxon>Gossypium</taxon>
    </lineage>
</organism>
<gene>
    <name evidence="1" type="ORF">EPI10_006314</name>
</gene>
<dbReference type="OrthoDB" id="2272416at2759"/>
<evidence type="ECO:0000313" key="1">
    <source>
        <dbReference type="EMBL" id="KAA3484219.1"/>
    </source>
</evidence>